<name>A0A964UV25_9ACTN</name>
<evidence type="ECO:0000313" key="3">
    <source>
        <dbReference type="Proteomes" id="UP000598297"/>
    </source>
</evidence>
<dbReference type="Proteomes" id="UP000598297">
    <property type="component" value="Unassembled WGS sequence"/>
</dbReference>
<dbReference type="OrthoDB" id="4199387at2"/>
<dbReference type="AlphaFoldDB" id="A0A964UV25"/>
<comment type="caution">
    <text evidence="2">The sequence shown here is derived from an EMBL/GenBank/DDBJ whole genome shotgun (WGS) entry which is preliminary data.</text>
</comment>
<feature type="region of interest" description="Disordered" evidence="1">
    <location>
        <begin position="1"/>
        <end position="34"/>
    </location>
</feature>
<feature type="compositionally biased region" description="Basic residues" evidence="1">
    <location>
        <begin position="1"/>
        <end position="12"/>
    </location>
</feature>
<evidence type="ECO:0000313" key="2">
    <source>
        <dbReference type="EMBL" id="NBE55953.1"/>
    </source>
</evidence>
<sequence length="202" mass="22974">QTMPKRPSRGRTRYVFSYEPLDGTTEPDTSEQDARDLAVSEFLDRTSDLIFHGGPRGMELARLDIATREAVFREASCPDPVKPHWLTPAAPDDDERREQHWAPQPPSPAWAHLAWLVHDLPLLFAFRDYGEGGPELDGIDVPGRAYADVLVRHRGVQWRVRVQLEGRTDELDHAGMHIAETFGDGDYHRLADEHDPHLIDML</sequence>
<gene>
    <name evidence="2" type="ORF">GUY60_31860</name>
</gene>
<dbReference type="EMBL" id="JAAAHS010000396">
    <property type="protein sequence ID" value="NBE55953.1"/>
    <property type="molecule type" value="Genomic_DNA"/>
</dbReference>
<reference evidence="2" key="1">
    <citation type="submission" date="2020-01" db="EMBL/GenBank/DDBJ databases">
        <title>Whole-genome analyses of novel actinobacteria.</title>
        <authorList>
            <person name="Sahin N."/>
        </authorList>
    </citation>
    <scope>NUCLEOTIDE SEQUENCE</scope>
    <source>
        <strain evidence="2">YC537</strain>
    </source>
</reference>
<feature type="non-terminal residue" evidence="2">
    <location>
        <position position="1"/>
    </location>
</feature>
<keyword evidence="3" id="KW-1185">Reference proteome</keyword>
<accession>A0A964UV25</accession>
<protein>
    <submittedName>
        <fullName evidence="2">Uncharacterized protein</fullName>
    </submittedName>
</protein>
<feature type="region of interest" description="Disordered" evidence="1">
    <location>
        <begin position="82"/>
        <end position="104"/>
    </location>
</feature>
<organism evidence="2 3">
    <name type="scientific">Streptomyces boluensis</name>
    <dbReference type="NCBI Taxonomy" id="1775135"/>
    <lineage>
        <taxon>Bacteria</taxon>
        <taxon>Bacillati</taxon>
        <taxon>Actinomycetota</taxon>
        <taxon>Actinomycetes</taxon>
        <taxon>Kitasatosporales</taxon>
        <taxon>Streptomycetaceae</taxon>
        <taxon>Streptomyces</taxon>
    </lineage>
</organism>
<dbReference type="RefSeq" id="WP_161704176.1">
    <property type="nucleotide sequence ID" value="NZ_JAAAHS010000396.1"/>
</dbReference>
<proteinExistence type="predicted"/>
<evidence type="ECO:0000256" key="1">
    <source>
        <dbReference type="SAM" id="MobiDB-lite"/>
    </source>
</evidence>